<accession>A0A1F5WY44</accession>
<sequence length="208" mass="24174">MRRTSLTERIIIILFLGGFYFFLAWTCAEGADVPSPLAEIKDTVEELKKIVSDPSLQGDAKRIERQNKIRELLLNRMDMEDMCKRSLGRHWRTRTDAERIEYVKACSQYVEALHGKMVFETVEFVESVGIRYLKERLDAEFAEVDVVVESSPEDTKVTFKLHLVGGHWKAYDVVVANISLVQNLRSQFDTIIRKNSFEKLLEELRKRS</sequence>
<dbReference type="InterPro" id="IPR042245">
    <property type="entry name" value="Tgt2/MlaC_sf"/>
</dbReference>
<evidence type="ECO:0000313" key="2">
    <source>
        <dbReference type="Proteomes" id="UP000178114"/>
    </source>
</evidence>
<dbReference type="AlphaFoldDB" id="A0A1F5WY44"/>
<dbReference type="Pfam" id="PF05494">
    <property type="entry name" value="MlaC"/>
    <property type="match status" value="1"/>
</dbReference>
<proteinExistence type="predicted"/>
<comment type="caution">
    <text evidence="1">The sequence shown here is derived from an EMBL/GenBank/DDBJ whole genome shotgun (WGS) entry which is preliminary data.</text>
</comment>
<dbReference type="EMBL" id="MFID01000033">
    <property type="protein sequence ID" value="OGF80568.1"/>
    <property type="molecule type" value="Genomic_DNA"/>
</dbReference>
<evidence type="ECO:0008006" key="3">
    <source>
        <dbReference type="Google" id="ProtNLM"/>
    </source>
</evidence>
<dbReference type="Gene3D" id="3.10.450.710">
    <property type="entry name" value="Tgt2/MlaC"/>
    <property type="match status" value="1"/>
</dbReference>
<dbReference type="STRING" id="1798351.A2930_00895"/>
<dbReference type="Proteomes" id="UP000178114">
    <property type="component" value="Unassembled WGS sequence"/>
</dbReference>
<gene>
    <name evidence="1" type="ORF">A2930_00895</name>
</gene>
<name>A0A1F5WY44_9BACT</name>
<organism evidence="1 2">
    <name type="scientific">Candidatus Giovannonibacteria bacterium RIFCSPLOWO2_01_FULL_45_34</name>
    <dbReference type="NCBI Taxonomy" id="1798351"/>
    <lineage>
        <taxon>Bacteria</taxon>
        <taxon>Candidatus Giovannoniibacteriota</taxon>
    </lineage>
</organism>
<dbReference type="PANTHER" id="PTHR36573:SF1">
    <property type="entry name" value="INTERMEMBRANE PHOSPHOLIPID TRANSPORT SYSTEM BINDING PROTEIN MLAC"/>
    <property type="match status" value="1"/>
</dbReference>
<protein>
    <recommendedName>
        <fullName evidence="3">ABC transporter substrate-binding protein</fullName>
    </recommendedName>
</protein>
<dbReference type="InterPro" id="IPR008869">
    <property type="entry name" value="MlaC/ttg2D"/>
</dbReference>
<dbReference type="PANTHER" id="PTHR36573">
    <property type="entry name" value="INTERMEMBRANE PHOSPHOLIPID TRANSPORT SYSTEM BINDING PROTEIN MLAC"/>
    <property type="match status" value="1"/>
</dbReference>
<evidence type="ECO:0000313" key="1">
    <source>
        <dbReference type="EMBL" id="OGF80568.1"/>
    </source>
</evidence>
<reference evidence="1 2" key="1">
    <citation type="journal article" date="2016" name="Nat. Commun.">
        <title>Thousands of microbial genomes shed light on interconnected biogeochemical processes in an aquifer system.</title>
        <authorList>
            <person name="Anantharaman K."/>
            <person name="Brown C.T."/>
            <person name="Hug L.A."/>
            <person name="Sharon I."/>
            <person name="Castelle C.J."/>
            <person name="Probst A.J."/>
            <person name="Thomas B.C."/>
            <person name="Singh A."/>
            <person name="Wilkins M.J."/>
            <person name="Karaoz U."/>
            <person name="Brodie E.L."/>
            <person name="Williams K.H."/>
            <person name="Hubbard S.S."/>
            <person name="Banfield J.F."/>
        </authorList>
    </citation>
    <scope>NUCLEOTIDE SEQUENCE [LARGE SCALE GENOMIC DNA]</scope>
</reference>